<dbReference type="SUPFAM" id="SSF47336">
    <property type="entry name" value="ACP-like"/>
    <property type="match status" value="1"/>
</dbReference>
<organism evidence="1 2">
    <name type="scientific">Hydrobacter penzbergensis</name>
    <dbReference type="NCBI Taxonomy" id="1235997"/>
    <lineage>
        <taxon>Bacteria</taxon>
        <taxon>Pseudomonadati</taxon>
        <taxon>Bacteroidota</taxon>
        <taxon>Chitinophagia</taxon>
        <taxon>Chitinophagales</taxon>
        <taxon>Chitinophagaceae</taxon>
        <taxon>Hydrobacter</taxon>
    </lineage>
</organism>
<keyword evidence="2" id="KW-1185">Reference proteome</keyword>
<dbReference type="AlphaFoldDB" id="A0A8X8LF29"/>
<comment type="caution">
    <text evidence="1">The sequence shown here is derived from an EMBL/GenBank/DDBJ whole genome shotgun (WGS) entry which is preliminary data.</text>
</comment>
<dbReference type="Proteomes" id="UP000198711">
    <property type="component" value="Unassembled WGS sequence"/>
</dbReference>
<dbReference type="EMBL" id="FNNO01000007">
    <property type="protein sequence ID" value="SDW91986.1"/>
    <property type="molecule type" value="Genomic_DNA"/>
</dbReference>
<dbReference type="RefSeq" id="WP_092723698.1">
    <property type="nucleotide sequence ID" value="NZ_FNNO01000007.1"/>
</dbReference>
<evidence type="ECO:0000313" key="2">
    <source>
        <dbReference type="Proteomes" id="UP000198711"/>
    </source>
</evidence>
<name>A0A8X8LF29_9BACT</name>
<protein>
    <submittedName>
        <fullName evidence="1">Acyl carrier protein</fullName>
    </submittedName>
</protein>
<proteinExistence type="predicted"/>
<dbReference type="Gene3D" id="1.10.1200.10">
    <property type="entry name" value="ACP-like"/>
    <property type="match status" value="1"/>
</dbReference>
<accession>A0A8X8LF29</accession>
<sequence>MKSPVYSIQHLLKRKLNIYPVSISDKTDLQKDLGMTDWEKAYLLNAVEQNWHIHISDNDAANIANLGQLMAIVRQQYLPPKN</sequence>
<dbReference type="InterPro" id="IPR036736">
    <property type="entry name" value="ACP-like_sf"/>
</dbReference>
<gene>
    <name evidence="1" type="ORF">SAMN05444410_10744</name>
</gene>
<reference evidence="1 2" key="1">
    <citation type="submission" date="2016-10" db="EMBL/GenBank/DDBJ databases">
        <authorList>
            <person name="Varghese N."/>
            <person name="Submissions S."/>
        </authorList>
    </citation>
    <scope>NUCLEOTIDE SEQUENCE [LARGE SCALE GENOMIC DNA]</scope>
    <source>
        <strain evidence="1 2">DSM 25353</strain>
    </source>
</reference>
<evidence type="ECO:0000313" key="1">
    <source>
        <dbReference type="EMBL" id="SDW91986.1"/>
    </source>
</evidence>